<dbReference type="Pfam" id="PF00583">
    <property type="entry name" value="Acetyltransf_1"/>
    <property type="match status" value="1"/>
</dbReference>
<keyword evidence="2" id="KW-0687">Ribonucleoprotein</keyword>
<dbReference type="CDD" id="cd04301">
    <property type="entry name" value="NAT_SF"/>
    <property type="match status" value="1"/>
</dbReference>
<feature type="domain" description="N-acetyltransferase" evidence="1">
    <location>
        <begin position="12"/>
        <end position="165"/>
    </location>
</feature>
<dbReference type="GO" id="GO:0005840">
    <property type="term" value="C:ribosome"/>
    <property type="evidence" value="ECO:0007669"/>
    <property type="project" value="UniProtKB-KW"/>
</dbReference>
<evidence type="ECO:0000313" key="2">
    <source>
        <dbReference type="EMBL" id="SKC77746.1"/>
    </source>
</evidence>
<dbReference type="Proteomes" id="UP000190961">
    <property type="component" value="Unassembled WGS sequence"/>
</dbReference>
<gene>
    <name evidence="2" type="ORF">SAMN05660236_3630</name>
</gene>
<dbReference type="SUPFAM" id="SSF55729">
    <property type="entry name" value="Acyl-CoA N-acyltransferases (Nat)"/>
    <property type="match status" value="1"/>
</dbReference>
<dbReference type="GO" id="GO:0016747">
    <property type="term" value="F:acyltransferase activity, transferring groups other than amino-acyl groups"/>
    <property type="evidence" value="ECO:0007669"/>
    <property type="project" value="InterPro"/>
</dbReference>
<dbReference type="PROSITE" id="PS51186">
    <property type="entry name" value="GNAT"/>
    <property type="match status" value="1"/>
</dbReference>
<name>A0A1T5LP56_9BACT</name>
<dbReference type="AlphaFoldDB" id="A0A1T5LP56"/>
<sequence>MIMSESLLHSDITLRVANTKKEFDDGRALFHQYANSLDLDLSFQNFAKELETIEEQYSAPTGALLLAYKNELPVACAGVRKIDTSIAELKRMYVHPDYRQYKIGKKLLELALDRARELDYHYIRLDTLPTMTPALNLYRAFGFYEIPAYRFNPVSGAVYMEKKLIK</sequence>
<evidence type="ECO:0000259" key="1">
    <source>
        <dbReference type="PROSITE" id="PS51186"/>
    </source>
</evidence>
<dbReference type="EMBL" id="FUZU01000002">
    <property type="protein sequence ID" value="SKC77746.1"/>
    <property type="molecule type" value="Genomic_DNA"/>
</dbReference>
<dbReference type="STRING" id="688867.SAMN05660236_3630"/>
<evidence type="ECO:0000313" key="3">
    <source>
        <dbReference type="Proteomes" id="UP000190961"/>
    </source>
</evidence>
<accession>A0A1T5LP56</accession>
<keyword evidence="3" id="KW-1185">Reference proteome</keyword>
<proteinExistence type="predicted"/>
<dbReference type="InterPro" id="IPR000182">
    <property type="entry name" value="GNAT_dom"/>
</dbReference>
<reference evidence="2 3" key="1">
    <citation type="submission" date="2017-02" db="EMBL/GenBank/DDBJ databases">
        <authorList>
            <person name="Peterson S.W."/>
        </authorList>
    </citation>
    <scope>NUCLEOTIDE SEQUENCE [LARGE SCALE GENOMIC DNA]</scope>
    <source>
        <strain evidence="2 3">DSM 25262</strain>
    </source>
</reference>
<dbReference type="PANTHER" id="PTHR43305">
    <property type="entry name" value="FAMILY N-ACETYLTRANSFERASE, PUTATIVE (AFU_ORTHOLOGUE AFUA_2G01380)-RELATED"/>
    <property type="match status" value="1"/>
</dbReference>
<dbReference type="InterPro" id="IPR052777">
    <property type="entry name" value="Acetyltransferase_Enz"/>
</dbReference>
<keyword evidence="2" id="KW-0689">Ribosomal protein</keyword>
<dbReference type="Gene3D" id="3.40.630.30">
    <property type="match status" value="1"/>
</dbReference>
<dbReference type="InterPro" id="IPR016181">
    <property type="entry name" value="Acyl_CoA_acyltransferase"/>
</dbReference>
<organism evidence="2 3">
    <name type="scientific">Ohtaekwangia koreensis</name>
    <dbReference type="NCBI Taxonomy" id="688867"/>
    <lineage>
        <taxon>Bacteria</taxon>
        <taxon>Pseudomonadati</taxon>
        <taxon>Bacteroidota</taxon>
        <taxon>Cytophagia</taxon>
        <taxon>Cytophagales</taxon>
        <taxon>Fulvivirgaceae</taxon>
        <taxon>Ohtaekwangia</taxon>
    </lineage>
</organism>
<dbReference type="PANTHER" id="PTHR43305:SF1">
    <property type="entry name" value="FAMILY N-ACETYLTRANSFERASE, PUTATIVE (AFU_ORTHOLOGUE AFUA_2G01380)-RELATED"/>
    <property type="match status" value="1"/>
</dbReference>
<protein>
    <submittedName>
        <fullName evidence="2">Ribosomal protein S18 acetylase RimI</fullName>
    </submittedName>
</protein>